<sequence length="67" mass="7761">MKEFKIISVEKIFNGHLTLQQHFTVCGHREANVKQMTVHLMRTVRTQVLTQEDILVSQIEARLNSSP</sequence>
<dbReference type="Proteomes" id="UP001054945">
    <property type="component" value="Unassembled WGS sequence"/>
</dbReference>
<dbReference type="AlphaFoldDB" id="A0AAV4MP84"/>
<reference evidence="1 2" key="1">
    <citation type="submission" date="2021-06" db="EMBL/GenBank/DDBJ databases">
        <title>Caerostris extrusa draft genome.</title>
        <authorList>
            <person name="Kono N."/>
            <person name="Arakawa K."/>
        </authorList>
    </citation>
    <scope>NUCLEOTIDE SEQUENCE [LARGE SCALE GENOMIC DNA]</scope>
</reference>
<proteinExistence type="predicted"/>
<accession>A0AAV4MP84</accession>
<evidence type="ECO:0000313" key="2">
    <source>
        <dbReference type="Proteomes" id="UP001054945"/>
    </source>
</evidence>
<evidence type="ECO:0000313" key="1">
    <source>
        <dbReference type="EMBL" id="GIX74199.1"/>
    </source>
</evidence>
<dbReference type="EMBL" id="BPLR01020042">
    <property type="protein sequence ID" value="GIX74199.1"/>
    <property type="molecule type" value="Genomic_DNA"/>
</dbReference>
<name>A0AAV4MP84_CAEEX</name>
<protein>
    <submittedName>
        <fullName evidence="1">Uncharacterized protein</fullName>
    </submittedName>
</protein>
<organism evidence="1 2">
    <name type="scientific">Caerostris extrusa</name>
    <name type="common">Bark spider</name>
    <name type="synonym">Caerostris bankana</name>
    <dbReference type="NCBI Taxonomy" id="172846"/>
    <lineage>
        <taxon>Eukaryota</taxon>
        <taxon>Metazoa</taxon>
        <taxon>Ecdysozoa</taxon>
        <taxon>Arthropoda</taxon>
        <taxon>Chelicerata</taxon>
        <taxon>Arachnida</taxon>
        <taxon>Araneae</taxon>
        <taxon>Araneomorphae</taxon>
        <taxon>Entelegynae</taxon>
        <taxon>Araneoidea</taxon>
        <taxon>Araneidae</taxon>
        <taxon>Caerostris</taxon>
    </lineage>
</organism>
<gene>
    <name evidence="1" type="ORF">CEXT_152171</name>
</gene>
<comment type="caution">
    <text evidence="1">The sequence shown here is derived from an EMBL/GenBank/DDBJ whole genome shotgun (WGS) entry which is preliminary data.</text>
</comment>
<keyword evidence="2" id="KW-1185">Reference proteome</keyword>